<dbReference type="InterPro" id="IPR050631">
    <property type="entry name" value="PheA/TfdB_FAD_monoxygenase"/>
</dbReference>
<organism evidence="3 4">
    <name type="scientific">Ramlibacter alkalitolerans</name>
    <dbReference type="NCBI Taxonomy" id="2039631"/>
    <lineage>
        <taxon>Bacteria</taxon>
        <taxon>Pseudomonadati</taxon>
        <taxon>Pseudomonadota</taxon>
        <taxon>Betaproteobacteria</taxon>
        <taxon>Burkholderiales</taxon>
        <taxon>Comamonadaceae</taxon>
        <taxon>Ramlibacter</taxon>
    </lineage>
</organism>
<evidence type="ECO:0000313" key="4">
    <source>
        <dbReference type="Proteomes" id="UP000622707"/>
    </source>
</evidence>
<dbReference type="PANTHER" id="PTHR43476:SF5">
    <property type="entry name" value="FAD-DEPENDENT MONOOXYGENASE"/>
    <property type="match status" value="1"/>
</dbReference>
<dbReference type="InterPro" id="IPR036188">
    <property type="entry name" value="FAD/NAD-bd_sf"/>
</dbReference>
<dbReference type="EMBL" id="JAEQND010000001">
    <property type="protein sequence ID" value="MBL0423879.1"/>
    <property type="molecule type" value="Genomic_DNA"/>
</dbReference>
<protein>
    <submittedName>
        <fullName evidence="3">FAD-dependent oxidoreductase</fullName>
    </submittedName>
</protein>
<dbReference type="RefSeq" id="WP_201687110.1">
    <property type="nucleotide sequence ID" value="NZ_JAEQND010000001.1"/>
</dbReference>
<dbReference type="PRINTS" id="PR00420">
    <property type="entry name" value="RNGMNOXGNASE"/>
</dbReference>
<dbReference type="Pfam" id="PF01494">
    <property type="entry name" value="FAD_binding_3"/>
    <property type="match status" value="1"/>
</dbReference>
<dbReference type="NCBIfam" id="NF004834">
    <property type="entry name" value="PRK06185.1-3"/>
    <property type="match status" value="1"/>
</dbReference>
<dbReference type="InterPro" id="IPR002938">
    <property type="entry name" value="FAD-bd"/>
</dbReference>
<gene>
    <name evidence="3" type="ORF">JI746_02070</name>
</gene>
<proteinExistence type="predicted"/>
<reference evidence="3 4" key="1">
    <citation type="journal article" date="2017" name="Int. J. Syst. Evol. Microbiol.">
        <title>Ramlibacter alkalitolerans sp. nov., alkali-tolerant bacterium isolated from soil of ginseng.</title>
        <authorList>
            <person name="Lee D.H."/>
            <person name="Cha C.J."/>
        </authorList>
    </citation>
    <scope>NUCLEOTIDE SEQUENCE [LARGE SCALE GENOMIC DNA]</scope>
    <source>
        <strain evidence="3 4">KACC 19305</strain>
    </source>
</reference>
<comment type="caution">
    <text evidence="3">The sequence shown here is derived from an EMBL/GenBank/DDBJ whole genome shotgun (WGS) entry which is preliminary data.</text>
</comment>
<feature type="domain" description="FAD-binding" evidence="2">
    <location>
        <begin position="8"/>
        <end position="350"/>
    </location>
</feature>
<dbReference type="Gene3D" id="3.50.50.60">
    <property type="entry name" value="FAD/NAD(P)-binding domain"/>
    <property type="match status" value="2"/>
</dbReference>
<dbReference type="NCBIfam" id="NF004833">
    <property type="entry name" value="PRK06185.1-1"/>
    <property type="match status" value="1"/>
</dbReference>
<dbReference type="SUPFAM" id="SSF51905">
    <property type="entry name" value="FAD/NAD(P)-binding domain"/>
    <property type="match status" value="1"/>
</dbReference>
<sequence>MDGADRTTQCCIAGGGPAGIMLGYLLARAGVRVTVLEKHDDFLRDFRGDTIHPSTLTILEDVGLLEAFLALPHQEIAELGGDVYGQLVTLADFRHLPAARPFLVLIPQWDFLDFLAREARRFPGFTLCMGARASAVIEEAGRVVGVQVESRVGKAPLRANLVVAADGRHSSIRPDAGLESVDTGAPIDVLWFRLPRDAAGDPARTGGIIRPGVMLVTLNRDTYWQCAFVIPKGSLERLQQEGIAAFRERIAATAEFLADSVATLRSWDEVKLLSVQISHLTRWWRDGLLCIGDAAHAMSPVGGVGINLAIQDAVAAANLLAGPLRAGTLRAEHLQAVQRRREWPARVTQRVQVAIQNEVLSPVLARSSAPAETPLPVKLLQRIPLLRRLPARLVGIGVRPERVRTGQ</sequence>
<evidence type="ECO:0000313" key="3">
    <source>
        <dbReference type="EMBL" id="MBL0423879.1"/>
    </source>
</evidence>
<evidence type="ECO:0000256" key="1">
    <source>
        <dbReference type="ARBA" id="ARBA00023002"/>
    </source>
</evidence>
<evidence type="ECO:0000259" key="2">
    <source>
        <dbReference type="Pfam" id="PF01494"/>
    </source>
</evidence>
<dbReference type="PANTHER" id="PTHR43476">
    <property type="entry name" value="3-(3-HYDROXY-PHENYL)PROPIONATE/3-HYDROXYCINNAMIC ACID HYDROXYLASE"/>
    <property type="match status" value="1"/>
</dbReference>
<accession>A0ABS1JI39</accession>
<keyword evidence="4" id="KW-1185">Reference proteome</keyword>
<name>A0ABS1JI39_9BURK</name>
<keyword evidence="1" id="KW-0560">Oxidoreductase</keyword>
<dbReference type="Proteomes" id="UP000622707">
    <property type="component" value="Unassembled WGS sequence"/>
</dbReference>